<dbReference type="Proteomes" id="UP000249082">
    <property type="component" value="Unassembled WGS sequence"/>
</dbReference>
<evidence type="ECO:0008006" key="3">
    <source>
        <dbReference type="Google" id="ProtNLM"/>
    </source>
</evidence>
<name>A0A2W5P0D7_9SPHN</name>
<dbReference type="CDD" id="cd08054">
    <property type="entry name" value="gp6"/>
    <property type="match status" value="1"/>
</dbReference>
<dbReference type="AlphaFoldDB" id="A0A2W5P0D7"/>
<dbReference type="NCBIfam" id="TIGR02215">
    <property type="entry name" value="phage_chp_gp8"/>
    <property type="match status" value="1"/>
</dbReference>
<dbReference type="Gene3D" id="1.10.3230.30">
    <property type="entry name" value="Phage gp6-like head-tail connector protein"/>
    <property type="match status" value="1"/>
</dbReference>
<organism evidence="1 2">
    <name type="scientific">Novosphingobium pentaromativorans</name>
    <dbReference type="NCBI Taxonomy" id="205844"/>
    <lineage>
        <taxon>Bacteria</taxon>
        <taxon>Pseudomonadati</taxon>
        <taxon>Pseudomonadota</taxon>
        <taxon>Alphaproteobacteria</taxon>
        <taxon>Sphingomonadales</taxon>
        <taxon>Sphingomonadaceae</taxon>
        <taxon>Novosphingobium</taxon>
    </lineage>
</organism>
<reference evidence="1 2" key="1">
    <citation type="submission" date="2017-08" db="EMBL/GenBank/DDBJ databases">
        <title>Infants hospitalized years apart are colonized by the same room-sourced microbial strains.</title>
        <authorList>
            <person name="Brooks B."/>
            <person name="Olm M.R."/>
            <person name="Firek B.A."/>
            <person name="Baker R."/>
            <person name="Thomas B.C."/>
            <person name="Morowitz M.J."/>
            <person name="Banfield J.F."/>
        </authorList>
    </citation>
    <scope>NUCLEOTIDE SEQUENCE [LARGE SCALE GENOMIC DNA]</scope>
    <source>
        <strain evidence="1">S2_005_002_R2_33</strain>
    </source>
</reference>
<evidence type="ECO:0000313" key="2">
    <source>
        <dbReference type="Proteomes" id="UP000249082"/>
    </source>
</evidence>
<evidence type="ECO:0000313" key="1">
    <source>
        <dbReference type="EMBL" id="PZQ56265.1"/>
    </source>
</evidence>
<sequence>MWQSPVIVTPPAVEPVTLDQAKEFLRVDDADDTFDTEIGLQLAGARNHIESVTGTRLISQVVDLRADSFEDLALIKAGPVASIEEISYLDRDGAAQIIAASDYELTGSGLERGIRSAPLSRWPTASAAGGAITVRATLGYGEDGDAIPQAVRLAILLKLRALFEDGSADIDHLLVNDRIWL</sequence>
<comment type="caution">
    <text evidence="1">The sequence shown here is derived from an EMBL/GenBank/DDBJ whole genome shotgun (WGS) entry which is preliminary data.</text>
</comment>
<proteinExistence type="predicted"/>
<dbReference type="InterPro" id="IPR011738">
    <property type="entry name" value="Phage_CHP"/>
</dbReference>
<dbReference type="EMBL" id="QFPX01000004">
    <property type="protein sequence ID" value="PZQ56265.1"/>
    <property type="molecule type" value="Genomic_DNA"/>
</dbReference>
<protein>
    <recommendedName>
        <fullName evidence="3">Phage gp6-like head-tail connector protein</fullName>
    </recommendedName>
</protein>
<gene>
    <name evidence="1" type="ORF">DI555_06530</name>
</gene>
<accession>A0A2W5P0D7</accession>